<dbReference type="Proteomes" id="UP000182229">
    <property type="component" value="Unassembled WGS sequence"/>
</dbReference>
<comment type="caution">
    <text evidence="2">The sequence shown here is derived from an EMBL/GenBank/DDBJ whole genome shotgun (WGS) entry which is preliminary data.</text>
</comment>
<reference evidence="3" key="1">
    <citation type="submission" date="2016-11" db="EMBL/GenBank/DDBJ databases">
        <authorList>
            <person name="Shukria A."/>
            <person name="Stevens D.C."/>
        </authorList>
    </citation>
    <scope>NUCLEOTIDE SEQUENCE [LARGE SCALE GENOMIC DNA]</scope>
    <source>
        <strain evidence="3">Cbfe23</strain>
    </source>
</reference>
<accession>A0A1L9B7M5</accession>
<dbReference type="EMBL" id="MPIN01000006">
    <property type="protein sequence ID" value="OJH38264.1"/>
    <property type="molecule type" value="Genomic_DNA"/>
</dbReference>
<protein>
    <recommendedName>
        <fullName evidence="1">RepB-like DNA primase domain-containing protein</fullName>
    </recommendedName>
</protein>
<proteinExistence type="predicted"/>
<feature type="domain" description="RepB-like DNA primase" evidence="1">
    <location>
        <begin position="78"/>
        <end position="178"/>
    </location>
</feature>
<keyword evidence="3" id="KW-1185">Reference proteome</keyword>
<evidence type="ECO:0000259" key="1">
    <source>
        <dbReference type="Pfam" id="PF16793"/>
    </source>
</evidence>
<reference evidence="2 3" key="2">
    <citation type="submission" date="2016-12" db="EMBL/GenBank/DDBJ databases">
        <title>Draft Genome Sequence of Cystobacter ferrugineus Strain Cbfe23.</title>
        <authorList>
            <person name="Akbar S."/>
            <person name="Dowd S.E."/>
            <person name="Stevens D.C."/>
        </authorList>
    </citation>
    <scope>NUCLEOTIDE SEQUENCE [LARGE SCALE GENOMIC DNA]</scope>
    <source>
        <strain evidence="2 3">Cbfe23</strain>
    </source>
</reference>
<name>A0A1L9B7M5_9BACT</name>
<evidence type="ECO:0000313" key="3">
    <source>
        <dbReference type="Proteomes" id="UP000182229"/>
    </source>
</evidence>
<sequence length="349" mass="38599">MALTFIAGLTGAPDTEVLWQLVADSATAPAARNATHWWALTDKAWDWLCWENLNCGLGVFLQVNEGNSERRLAENVVALRALFIDDDKGLLPPDSLRLAALLPTLTVRTRKGWHHYWSLAPGEELPAFKSAQAALAAHFGTDPAVKDLPRVMRVPGFLHMKDPVDPVLVQLVRAGSERYSIAEVLNAYPAPEGFQPPVPSATAVGLKSKRRHKQGEHTATTSRTESQALLVEMLCHPVIRWMREEPDDVDRETWRGVGQNLACAVHEHPDLLERARQEFHKLSENYAGYRFTECERTFQGAIDSVGAVGPMTFAHMVASGMPKEHWSAGATSLIHAARLCLRARQGGVR</sequence>
<organism evidence="2 3">
    <name type="scientific">Cystobacter ferrugineus</name>
    <dbReference type="NCBI Taxonomy" id="83449"/>
    <lineage>
        <taxon>Bacteria</taxon>
        <taxon>Pseudomonadati</taxon>
        <taxon>Myxococcota</taxon>
        <taxon>Myxococcia</taxon>
        <taxon>Myxococcales</taxon>
        <taxon>Cystobacterineae</taxon>
        <taxon>Archangiaceae</taxon>
        <taxon>Cystobacter</taxon>
    </lineage>
</organism>
<dbReference type="STRING" id="83449.BON30_24295"/>
<dbReference type="InterPro" id="IPR039459">
    <property type="entry name" value="RepB-like_DNA_primase_dom"/>
</dbReference>
<dbReference type="Gene3D" id="3.30.70.1790">
    <property type="entry name" value="RepB DNA-primase, N-terminal domain"/>
    <property type="match status" value="1"/>
</dbReference>
<gene>
    <name evidence="2" type="ORF">BON30_24295</name>
</gene>
<dbReference type="Pfam" id="PF16793">
    <property type="entry name" value="RepB_primase"/>
    <property type="match status" value="1"/>
</dbReference>
<dbReference type="AlphaFoldDB" id="A0A1L9B7M5"/>
<evidence type="ECO:0000313" key="2">
    <source>
        <dbReference type="EMBL" id="OJH38264.1"/>
    </source>
</evidence>